<name>D9QQI8_ACEAZ</name>
<reference evidence="2 3" key="1">
    <citation type="journal article" date="2010" name="Stand. Genomic Sci.">
        <title>Complete genome sequence of Acetohalobium arabaticum type strain (Z-7288).</title>
        <authorList>
            <person name="Sikorski J."/>
            <person name="Lapidus A."/>
            <person name="Chertkov O."/>
            <person name="Lucas S."/>
            <person name="Copeland A."/>
            <person name="Glavina Del Rio T."/>
            <person name="Nolan M."/>
            <person name="Tice H."/>
            <person name="Cheng J.F."/>
            <person name="Han C."/>
            <person name="Brambilla E."/>
            <person name="Pitluck S."/>
            <person name="Liolios K."/>
            <person name="Ivanova N."/>
            <person name="Mavromatis K."/>
            <person name="Mikhailova N."/>
            <person name="Pati A."/>
            <person name="Bruce D."/>
            <person name="Detter C."/>
            <person name="Tapia R."/>
            <person name="Goodwin L."/>
            <person name="Chen A."/>
            <person name="Palaniappan K."/>
            <person name="Land M."/>
            <person name="Hauser L."/>
            <person name="Chang Y.J."/>
            <person name="Jeffries C.D."/>
            <person name="Rohde M."/>
            <person name="Goker M."/>
            <person name="Spring S."/>
            <person name="Woyke T."/>
            <person name="Bristow J."/>
            <person name="Eisen J.A."/>
            <person name="Markowitz V."/>
            <person name="Hugenholtz P."/>
            <person name="Kyrpides N.C."/>
            <person name="Klenk H.P."/>
        </authorList>
    </citation>
    <scope>NUCLEOTIDE SEQUENCE [LARGE SCALE GENOMIC DNA]</scope>
    <source>
        <strain evidence="3">ATCC 49924 / DSM 5501 / Z-7288</strain>
    </source>
</reference>
<proteinExistence type="predicted"/>
<dbReference type="RefSeq" id="WP_013278225.1">
    <property type="nucleotide sequence ID" value="NC_014378.1"/>
</dbReference>
<sequence length="378" mass="44451">MKIKVMRKTNLWRCFNILGIILDFIVSNLGKIYGKLNKCKHKLRLFLFNKNLICNSQIKDKEAKNIAYSILSSKILKAVPYKNINLNEFIAVFTQVNKSNNGYDHKICILRKLGENYTSVWQKKSSFLIESLNVEDIDNDGEEEIVFIEHGSGTGSWIRKLNIYSMKKDKLYKVEEYQDYNSLSSSYSPTVKTNFKLNTQIGKAIEKTAKKYGFLKKRIVDLEDKKFAHYKWHEMNGKKRNGFVNLKYYNGKPKYENELHKKLEIDDLIWYSYVMEPLYGYIKSEDKHFVAYAPSFIQNFVDCFVSKNRERLFFTCCNDEGIYDFEFDNSNKEIGEIKYYTHYNNKKIPKVKSLESIANNKLLINKDMVISIGDLNKT</sequence>
<keyword evidence="1" id="KW-1133">Transmembrane helix</keyword>
<accession>D9QQI8</accession>
<keyword evidence="1" id="KW-0472">Membrane</keyword>
<dbReference type="KEGG" id="aar:Acear_1263"/>
<gene>
    <name evidence="2" type="ordered locus">Acear_1263</name>
</gene>
<dbReference type="EMBL" id="CP002105">
    <property type="protein sequence ID" value="ADL12779.1"/>
    <property type="molecule type" value="Genomic_DNA"/>
</dbReference>
<evidence type="ECO:0000313" key="3">
    <source>
        <dbReference type="Proteomes" id="UP000001661"/>
    </source>
</evidence>
<organism evidence="2 3">
    <name type="scientific">Acetohalobium arabaticum (strain ATCC 49924 / DSM 5501 / Z-7288)</name>
    <dbReference type="NCBI Taxonomy" id="574087"/>
    <lineage>
        <taxon>Bacteria</taxon>
        <taxon>Bacillati</taxon>
        <taxon>Bacillota</taxon>
        <taxon>Clostridia</taxon>
        <taxon>Halanaerobiales</taxon>
        <taxon>Halobacteroidaceae</taxon>
        <taxon>Acetohalobium</taxon>
    </lineage>
</organism>
<feature type="transmembrane region" description="Helical" evidence="1">
    <location>
        <begin position="12"/>
        <end position="34"/>
    </location>
</feature>
<dbReference type="HOGENOM" id="CLU_730808_0_0_9"/>
<keyword evidence="3" id="KW-1185">Reference proteome</keyword>
<keyword evidence="1" id="KW-0812">Transmembrane</keyword>
<evidence type="ECO:0000313" key="2">
    <source>
        <dbReference type="EMBL" id="ADL12779.1"/>
    </source>
</evidence>
<dbReference type="AlphaFoldDB" id="D9QQI8"/>
<dbReference type="Proteomes" id="UP000001661">
    <property type="component" value="Chromosome"/>
</dbReference>
<protein>
    <submittedName>
        <fullName evidence="2">Uncharacterized protein</fullName>
    </submittedName>
</protein>
<evidence type="ECO:0000256" key="1">
    <source>
        <dbReference type="SAM" id="Phobius"/>
    </source>
</evidence>